<dbReference type="NCBIfam" id="TIGR00731">
    <property type="entry name" value="bL25_bact_ctc"/>
    <property type="match status" value="1"/>
</dbReference>
<dbReference type="HAMAP" id="MF_01334">
    <property type="entry name" value="Ribosomal_bL25_CTC"/>
    <property type="match status" value="1"/>
</dbReference>
<dbReference type="SUPFAM" id="SSF50715">
    <property type="entry name" value="Ribosomal protein L25-like"/>
    <property type="match status" value="1"/>
</dbReference>
<comment type="caution">
    <text evidence="9">The sequence shown here is derived from an EMBL/GenBank/DDBJ whole genome shotgun (WGS) entry which is preliminary data.</text>
</comment>
<evidence type="ECO:0000313" key="10">
    <source>
        <dbReference type="Proteomes" id="UP000265768"/>
    </source>
</evidence>
<dbReference type="AlphaFoldDB" id="A0A3A4ATG8"/>
<evidence type="ECO:0000313" key="9">
    <source>
        <dbReference type="EMBL" id="RJL33280.1"/>
    </source>
</evidence>
<dbReference type="OrthoDB" id="5242980at2"/>
<dbReference type="RefSeq" id="WP_119926240.1">
    <property type="nucleotide sequence ID" value="NZ_QZEY01000003.1"/>
</dbReference>
<evidence type="ECO:0000256" key="3">
    <source>
        <dbReference type="ARBA" id="ARBA00022980"/>
    </source>
</evidence>
<dbReference type="Pfam" id="PF14693">
    <property type="entry name" value="Ribosomal_TL5_C"/>
    <property type="match status" value="1"/>
</dbReference>
<name>A0A3A4ATG8_9ACTN</name>
<dbReference type="GO" id="GO:0006412">
    <property type="term" value="P:translation"/>
    <property type="evidence" value="ECO:0007669"/>
    <property type="project" value="UniProtKB-UniRule"/>
</dbReference>
<keyword evidence="4 5" id="KW-0687">Ribonucleoprotein</keyword>
<evidence type="ECO:0000256" key="2">
    <source>
        <dbReference type="ARBA" id="ARBA00022884"/>
    </source>
</evidence>
<comment type="function">
    <text evidence="5">This is one of the proteins that binds to the 5S RNA in the ribosome where it forms part of the central protuberance.</text>
</comment>
<keyword evidence="2 5" id="KW-0694">RNA-binding</keyword>
<dbReference type="GO" id="GO:0003735">
    <property type="term" value="F:structural constituent of ribosome"/>
    <property type="evidence" value="ECO:0007669"/>
    <property type="project" value="InterPro"/>
</dbReference>
<evidence type="ECO:0000256" key="5">
    <source>
        <dbReference type="HAMAP-Rule" id="MF_01334"/>
    </source>
</evidence>
<feature type="domain" description="Large ribosomal subunit protein bL25 beta" evidence="8">
    <location>
        <begin position="98"/>
        <end position="176"/>
    </location>
</feature>
<dbReference type="PANTHER" id="PTHR33284">
    <property type="entry name" value="RIBOSOMAL PROTEIN L25/GLN-TRNA SYNTHETASE, ANTI-CODON-BINDING DOMAIN-CONTAINING PROTEIN"/>
    <property type="match status" value="1"/>
</dbReference>
<dbReference type="CDD" id="cd00495">
    <property type="entry name" value="Ribosomal_L25_TL5_CTC"/>
    <property type="match status" value="1"/>
</dbReference>
<dbReference type="InterPro" id="IPR011035">
    <property type="entry name" value="Ribosomal_bL25/Gln-tRNA_synth"/>
</dbReference>
<organism evidence="9 10">
    <name type="scientific">Bailinhaonella thermotolerans</name>
    <dbReference type="NCBI Taxonomy" id="1070861"/>
    <lineage>
        <taxon>Bacteria</taxon>
        <taxon>Bacillati</taxon>
        <taxon>Actinomycetota</taxon>
        <taxon>Actinomycetes</taxon>
        <taxon>Streptosporangiales</taxon>
        <taxon>Streptosporangiaceae</taxon>
        <taxon>Bailinhaonella</taxon>
    </lineage>
</organism>
<evidence type="ECO:0000259" key="8">
    <source>
        <dbReference type="Pfam" id="PF14693"/>
    </source>
</evidence>
<feature type="domain" description="Large ribosomal subunit protein bL25 L25" evidence="7">
    <location>
        <begin position="6"/>
        <end position="90"/>
    </location>
</feature>
<gene>
    <name evidence="5" type="primary">rplY</name>
    <name evidence="5" type="synonym">ctc</name>
    <name evidence="9" type="ORF">D5H75_10710</name>
</gene>
<dbReference type="Pfam" id="PF01386">
    <property type="entry name" value="Ribosomal_L25p"/>
    <property type="match status" value="1"/>
</dbReference>
<dbReference type="GO" id="GO:0008097">
    <property type="term" value="F:5S rRNA binding"/>
    <property type="evidence" value="ECO:0007669"/>
    <property type="project" value="InterPro"/>
</dbReference>
<dbReference type="InterPro" id="IPR020056">
    <property type="entry name" value="Rbsml_bL25/Gln-tRNA_synth_N"/>
</dbReference>
<feature type="region of interest" description="Disordered" evidence="6">
    <location>
        <begin position="181"/>
        <end position="224"/>
    </location>
</feature>
<protein>
    <recommendedName>
        <fullName evidence="5">Large ribosomal subunit protein bL25</fullName>
    </recommendedName>
    <alternativeName>
        <fullName evidence="5">General stress protein CTC</fullName>
    </alternativeName>
</protein>
<dbReference type="InterPro" id="IPR029751">
    <property type="entry name" value="Ribosomal_L25_dom"/>
</dbReference>
<dbReference type="GO" id="GO:0022625">
    <property type="term" value="C:cytosolic large ribosomal subunit"/>
    <property type="evidence" value="ECO:0007669"/>
    <property type="project" value="TreeGrafter"/>
</dbReference>
<evidence type="ECO:0000256" key="6">
    <source>
        <dbReference type="SAM" id="MobiDB-lite"/>
    </source>
</evidence>
<keyword evidence="10" id="KW-1185">Reference proteome</keyword>
<evidence type="ECO:0000256" key="1">
    <source>
        <dbReference type="ARBA" id="ARBA00022730"/>
    </source>
</evidence>
<dbReference type="Gene3D" id="2.170.120.20">
    <property type="entry name" value="Ribosomal protein L25, beta domain"/>
    <property type="match status" value="1"/>
</dbReference>
<evidence type="ECO:0000259" key="7">
    <source>
        <dbReference type="Pfam" id="PF01386"/>
    </source>
</evidence>
<feature type="compositionally biased region" description="Acidic residues" evidence="6">
    <location>
        <begin position="182"/>
        <end position="217"/>
    </location>
</feature>
<dbReference type="PANTHER" id="PTHR33284:SF1">
    <property type="entry name" value="RIBOSOMAL PROTEIN L25_GLN-TRNA SYNTHETASE, ANTI-CODON-BINDING DOMAIN-CONTAINING PROTEIN"/>
    <property type="match status" value="1"/>
</dbReference>
<dbReference type="InterPro" id="IPR020930">
    <property type="entry name" value="Ribosomal_uL5_bac-type"/>
</dbReference>
<dbReference type="Gene3D" id="2.40.240.10">
    <property type="entry name" value="Ribosomal Protein L25, Chain P"/>
    <property type="match status" value="1"/>
</dbReference>
<proteinExistence type="inferred from homology"/>
<accession>A0A3A4ATG8</accession>
<comment type="similarity">
    <text evidence="5">Belongs to the bacterial ribosomal protein bL25 family. CTC subfamily.</text>
</comment>
<dbReference type="InterPro" id="IPR037121">
    <property type="entry name" value="Ribosomal_bL25_C"/>
</dbReference>
<dbReference type="Proteomes" id="UP000265768">
    <property type="component" value="Unassembled WGS sequence"/>
</dbReference>
<dbReference type="InterPro" id="IPR001021">
    <property type="entry name" value="Ribosomal_bL25_long"/>
</dbReference>
<reference evidence="9 10" key="1">
    <citation type="submission" date="2018-09" db="EMBL/GenBank/DDBJ databases">
        <title>YIM 75507 draft genome.</title>
        <authorList>
            <person name="Tang S."/>
            <person name="Feng Y."/>
        </authorList>
    </citation>
    <scope>NUCLEOTIDE SEQUENCE [LARGE SCALE GENOMIC DNA]</scope>
    <source>
        <strain evidence="9 10">YIM 75507</strain>
    </source>
</reference>
<evidence type="ECO:0000256" key="4">
    <source>
        <dbReference type="ARBA" id="ARBA00023274"/>
    </source>
</evidence>
<dbReference type="NCBIfam" id="NF004131">
    <property type="entry name" value="PRK05618.2-1"/>
    <property type="match status" value="1"/>
</dbReference>
<sequence>MSEVRIAAESRTEFGKGAARRIRRADKVPAVLYGHGIDPKHLTLPGHELMIALRTPNVLIRLAGEGIDEIALPKGVQRDPIKGFIEHVDLLLVKRGEKVTVEIPVTTVGEVASDGILDVQLPQLTVEAEATHIPEGVEVDVEGLEVGTQITAADLKLPAGTTLIAEPDTLVLHVIAAPTEEQLADELGESEEEAEEAADEDATPEDASVEESGEGAEAEEKAAE</sequence>
<dbReference type="InterPro" id="IPR020057">
    <property type="entry name" value="Ribosomal_bL25_b-dom"/>
</dbReference>
<keyword evidence="3 5" id="KW-0689">Ribosomal protein</keyword>
<keyword evidence="1 5" id="KW-0699">rRNA-binding</keyword>
<dbReference type="EMBL" id="QZEY01000003">
    <property type="protein sequence ID" value="RJL33280.1"/>
    <property type="molecule type" value="Genomic_DNA"/>
</dbReference>
<comment type="subunit">
    <text evidence="5">Part of the 50S ribosomal subunit; part of the 5S rRNA/L5/L18/L25 subcomplex. Contacts the 5S rRNA. Binds to the 5S rRNA independently of L5 and L18.</text>
</comment>